<comment type="caution">
    <text evidence="1">The sequence shown here is derived from an EMBL/GenBank/DDBJ whole genome shotgun (WGS) entry which is preliminary data.</text>
</comment>
<reference evidence="1 2" key="1">
    <citation type="journal article" date="2020" name="ISME J.">
        <title>Comparative genomics reveals insights into cyanobacterial evolution and habitat adaptation.</title>
        <authorList>
            <person name="Chen M.Y."/>
            <person name="Teng W.K."/>
            <person name="Zhao L."/>
            <person name="Hu C.X."/>
            <person name="Zhou Y.K."/>
            <person name="Han B.P."/>
            <person name="Song L.R."/>
            <person name="Shu W.S."/>
        </authorList>
    </citation>
    <scope>NUCLEOTIDE SEQUENCE [LARGE SCALE GENOMIC DNA]</scope>
    <source>
        <strain evidence="1 2">FACHB-159</strain>
    </source>
</reference>
<name>A0ABR8KJ47_9NOSO</name>
<accession>A0ABR8KJ47</accession>
<sequence length="84" mass="9336">MLFPSNSAKQNSGLAKKPGLSLQSFQFEVVTINLQGSIINRSNREAKYFVEGLGNNVTLEMVEIPPGTFTTCRKRELESCSRIL</sequence>
<dbReference type="EMBL" id="JACJTU010000043">
    <property type="protein sequence ID" value="MBD2738127.1"/>
    <property type="molecule type" value="Genomic_DNA"/>
</dbReference>
<organism evidence="1 2">
    <name type="scientific">Nostoc paludosum FACHB-159</name>
    <dbReference type="NCBI Taxonomy" id="2692908"/>
    <lineage>
        <taxon>Bacteria</taxon>
        <taxon>Bacillati</taxon>
        <taxon>Cyanobacteriota</taxon>
        <taxon>Cyanophyceae</taxon>
        <taxon>Nostocales</taxon>
        <taxon>Nostocaceae</taxon>
        <taxon>Nostoc</taxon>
    </lineage>
</organism>
<gene>
    <name evidence="1" type="ORF">H6H03_30305</name>
</gene>
<protein>
    <submittedName>
        <fullName evidence="1">Uncharacterized protein</fullName>
    </submittedName>
</protein>
<keyword evidence="2" id="KW-1185">Reference proteome</keyword>
<evidence type="ECO:0000313" key="2">
    <source>
        <dbReference type="Proteomes" id="UP000637383"/>
    </source>
</evidence>
<dbReference type="Proteomes" id="UP000637383">
    <property type="component" value="Unassembled WGS sequence"/>
</dbReference>
<proteinExistence type="predicted"/>
<evidence type="ECO:0000313" key="1">
    <source>
        <dbReference type="EMBL" id="MBD2738127.1"/>
    </source>
</evidence>
<dbReference type="RefSeq" id="WP_190958711.1">
    <property type="nucleotide sequence ID" value="NZ_JACJTU010000043.1"/>
</dbReference>